<dbReference type="AlphaFoldDB" id="E9HCR6"/>
<sequence length="207" mass="23268">MTCLFNTSKFRLVESCSHILAEELPKNPLVNDLWEAVQKNEDLSKRIIDRTTCCHLLVLDSLLNGKRVVVANTHLYFHPNADHIRLLQSCVALRLTQNLRNCQLELGKEVSLLFCGDINSTPGSGVFELMTLQHIDHSNEAWSSKPEEAVRDLSLYINPIAMETACGTPPFTNYTSGFSGCLDYIFFEKSKLVVEQVVPLPSLEEVT</sequence>
<dbReference type="InParanoid" id="E9HCR6"/>
<protein>
    <recommendedName>
        <fullName evidence="1">Endonuclease/exonuclease/phosphatase domain-containing protein</fullName>
    </recommendedName>
</protein>
<keyword evidence="3" id="KW-1185">Reference proteome</keyword>
<evidence type="ECO:0000313" key="3">
    <source>
        <dbReference type="Proteomes" id="UP000000305"/>
    </source>
</evidence>
<dbReference type="Pfam" id="PF03372">
    <property type="entry name" value="Exo_endo_phos"/>
    <property type="match status" value="1"/>
</dbReference>
<dbReference type="STRING" id="6669.E9HCR6"/>
<dbReference type="SUPFAM" id="SSF56219">
    <property type="entry name" value="DNase I-like"/>
    <property type="match status" value="1"/>
</dbReference>
<proteinExistence type="predicted"/>
<accession>E9HCR6</accession>
<dbReference type="eggNOG" id="KOG0620">
    <property type="taxonomic scope" value="Eukaryota"/>
</dbReference>
<dbReference type="GO" id="GO:0000288">
    <property type="term" value="P:nuclear-transcribed mRNA catabolic process, deadenylation-dependent decay"/>
    <property type="evidence" value="ECO:0000318"/>
    <property type="project" value="GO_Central"/>
</dbReference>
<feature type="domain" description="Endonuclease/exonuclease/phosphatase" evidence="1">
    <location>
        <begin position="73"/>
        <end position="201"/>
    </location>
</feature>
<dbReference type="GO" id="GO:0000175">
    <property type="term" value="F:3'-5'-RNA exonuclease activity"/>
    <property type="evidence" value="ECO:0000318"/>
    <property type="project" value="GO_Central"/>
</dbReference>
<dbReference type="OrthoDB" id="412787at2759"/>
<dbReference type="KEGG" id="dpx:DAPPUDRAFT_112677"/>
<dbReference type="InterPro" id="IPR036691">
    <property type="entry name" value="Endo/exonu/phosph_ase_sf"/>
</dbReference>
<dbReference type="InterPro" id="IPR005135">
    <property type="entry name" value="Endo/exonuclease/phosphatase"/>
</dbReference>
<dbReference type="EMBL" id="GL732621">
    <property type="protein sequence ID" value="EFX70394.1"/>
    <property type="molecule type" value="Genomic_DNA"/>
</dbReference>
<dbReference type="PANTHER" id="PTHR12121:SF37">
    <property type="entry name" value="2',5'-PHOSPHODIESTERASE 12"/>
    <property type="match status" value="1"/>
</dbReference>
<dbReference type="GO" id="GO:0005739">
    <property type="term" value="C:mitochondrion"/>
    <property type="evidence" value="ECO:0000318"/>
    <property type="project" value="GO_Central"/>
</dbReference>
<dbReference type="OMA" id="HCKEGVA"/>
<evidence type="ECO:0000313" key="2">
    <source>
        <dbReference type="EMBL" id="EFX70394.1"/>
    </source>
</evidence>
<organism evidence="2 3">
    <name type="scientific">Daphnia pulex</name>
    <name type="common">Water flea</name>
    <dbReference type="NCBI Taxonomy" id="6669"/>
    <lineage>
        <taxon>Eukaryota</taxon>
        <taxon>Metazoa</taxon>
        <taxon>Ecdysozoa</taxon>
        <taxon>Arthropoda</taxon>
        <taxon>Crustacea</taxon>
        <taxon>Branchiopoda</taxon>
        <taxon>Diplostraca</taxon>
        <taxon>Cladocera</taxon>
        <taxon>Anomopoda</taxon>
        <taxon>Daphniidae</taxon>
        <taxon>Daphnia</taxon>
    </lineage>
</organism>
<dbReference type="PhylomeDB" id="E9HCR6"/>
<dbReference type="Gene3D" id="3.60.10.10">
    <property type="entry name" value="Endonuclease/exonuclease/phosphatase"/>
    <property type="match status" value="1"/>
</dbReference>
<gene>
    <name evidence="2" type="ORF">DAPPUDRAFT_112677</name>
</gene>
<evidence type="ECO:0000259" key="1">
    <source>
        <dbReference type="Pfam" id="PF03372"/>
    </source>
</evidence>
<dbReference type="HOGENOM" id="CLU_016428_7_0_1"/>
<name>E9HCR6_DAPPU</name>
<dbReference type="Proteomes" id="UP000000305">
    <property type="component" value="Unassembled WGS sequence"/>
</dbReference>
<dbReference type="PANTHER" id="PTHR12121">
    <property type="entry name" value="CARBON CATABOLITE REPRESSOR PROTEIN 4"/>
    <property type="match status" value="1"/>
</dbReference>
<reference evidence="2 3" key="1">
    <citation type="journal article" date="2011" name="Science">
        <title>The ecoresponsive genome of Daphnia pulex.</title>
        <authorList>
            <person name="Colbourne J.K."/>
            <person name="Pfrender M.E."/>
            <person name="Gilbert D."/>
            <person name="Thomas W.K."/>
            <person name="Tucker A."/>
            <person name="Oakley T.H."/>
            <person name="Tokishita S."/>
            <person name="Aerts A."/>
            <person name="Arnold G.J."/>
            <person name="Basu M.K."/>
            <person name="Bauer D.J."/>
            <person name="Caceres C.E."/>
            <person name="Carmel L."/>
            <person name="Casola C."/>
            <person name="Choi J.H."/>
            <person name="Detter J.C."/>
            <person name="Dong Q."/>
            <person name="Dusheyko S."/>
            <person name="Eads B.D."/>
            <person name="Frohlich T."/>
            <person name="Geiler-Samerotte K.A."/>
            <person name="Gerlach D."/>
            <person name="Hatcher P."/>
            <person name="Jogdeo S."/>
            <person name="Krijgsveld J."/>
            <person name="Kriventseva E.V."/>
            <person name="Kultz D."/>
            <person name="Laforsch C."/>
            <person name="Lindquist E."/>
            <person name="Lopez J."/>
            <person name="Manak J.R."/>
            <person name="Muller J."/>
            <person name="Pangilinan J."/>
            <person name="Patwardhan R.P."/>
            <person name="Pitluck S."/>
            <person name="Pritham E.J."/>
            <person name="Rechtsteiner A."/>
            <person name="Rho M."/>
            <person name="Rogozin I.B."/>
            <person name="Sakarya O."/>
            <person name="Salamov A."/>
            <person name="Schaack S."/>
            <person name="Shapiro H."/>
            <person name="Shiga Y."/>
            <person name="Skalitzky C."/>
            <person name="Smith Z."/>
            <person name="Souvorov A."/>
            <person name="Sung W."/>
            <person name="Tang Z."/>
            <person name="Tsuchiya D."/>
            <person name="Tu H."/>
            <person name="Vos H."/>
            <person name="Wang M."/>
            <person name="Wolf Y.I."/>
            <person name="Yamagata H."/>
            <person name="Yamada T."/>
            <person name="Ye Y."/>
            <person name="Shaw J.R."/>
            <person name="Andrews J."/>
            <person name="Crease T.J."/>
            <person name="Tang H."/>
            <person name="Lucas S.M."/>
            <person name="Robertson H.M."/>
            <person name="Bork P."/>
            <person name="Koonin E.V."/>
            <person name="Zdobnov E.M."/>
            <person name="Grigoriev I.V."/>
            <person name="Lynch M."/>
            <person name="Boore J.L."/>
        </authorList>
    </citation>
    <scope>NUCLEOTIDE SEQUENCE [LARGE SCALE GENOMIC DNA]</scope>
</reference>
<dbReference type="InterPro" id="IPR050410">
    <property type="entry name" value="CCR4/nocturin_mRNA_transcr"/>
</dbReference>